<evidence type="ECO:0000313" key="2">
    <source>
        <dbReference type="EMBL" id="TRY72043.1"/>
    </source>
</evidence>
<dbReference type="Proteomes" id="UP000318571">
    <property type="component" value="Chromosome 7"/>
</dbReference>
<dbReference type="EMBL" id="VCGU01000008">
    <property type="protein sequence ID" value="TRY72043.1"/>
    <property type="molecule type" value="Genomic_DNA"/>
</dbReference>
<organism evidence="2 3">
    <name type="scientific">Tigriopus californicus</name>
    <name type="common">Marine copepod</name>
    <dbReference type="NCBI Taxonomy" id="6832"/>
    <lineage>
        <taxon>Eukaryota</taxon>
        <taxon>Metazoa</taxon>
        <taxon>Ecdysozoa</taxon>
        <taxon>Arthropoda</taxon>
        <taxon>Crustacea</taxon>
        <taxon>Multicrustacea</taxon>
        <taxon>Hexanauplia</taxon>
        <taxon>Copepoda</taxon>
        <taxon>Harpacticoida</taxon>
        <taxon>Harpacticidae</taxon>
        <taxon>Tigriopus</taxon>
    </lineage>
</organism>
<feature type="compositionally biased region" description="Basic and acidic residues" evidence="1">
    <location>
        <begin position="228"/>
        <end position="237"/>
    </location>
</feature>
<gene>
    <name evidence="2" type="ORF">TCAL_10861</name>
</gene>
<comment type="caution">
    <text evidence="2">The sequence shown here is derived from an EMBL/GenBank/DDBJ whole genome shotgun (WGS) entry which is preliminary data.</text>
</comment>
<name>A0A553P2Y6_TIGCA</name>
<proteinExistence type="predicted"/>
<sequence length="370" mass="42387">MIAFAPKQATISPSISRRTSLTYAFTGIAPRPTRRFSCDGSPLSLWSYLSSSISAGGEQLGFQFRHNRKLQYYPLEDDVDRRIIGTKVPVITDRNPHLEGILDQRRIIYLPYTEDKNLFLELPNSPGLFFTTQRLNFGAEIFMLDDTTIHKNWIVLINQVILHGKLRKGIGGSTTLSLLEQEILWQESMVENLIYCERIIDLLNRKGFKPNIKFRLSPEGISPHPHHCHPEQREDRGSPQPQSSLASAELLSAFEDDFEERLNMDEKEQPHSDTQLQTPQGNTATCLNVRTSEKMKNYYRDELKMSQGKAKYYLYEHDCLLFGFYENGNWSFGIKDQGPRPNGKEVSIHSEAGFADGMTNVHVRKAEYPL</sequence>
<evidence type="ECO:0000313" key="3">
    <source>
        <dbReference type="Proteomes" id="UP000318571"/>
    </source>
</evidence>
<reference evidence="2 3" key="1">
    <citation type="journal article" date="2018" name="Nat. Ecol. Evol.">
        <title>Genomic signatures of mitonuclear coevolution across populations of Tigriopus californicus.</title>
        <authorList>
            <person name="Barreto F.S."/>
            <person name="Watson E.T."/>
            <person name="Lima T.G."/>
            <person name="Willett C.S."/>
            <person name="Edmands S."/>
            <person name="Li W."/>
            <person name="Burton R.S."/>
        </authorList>
    </citation>
    <scope>NUCLEOTIDE SEQUENCE [LARGE SCALE GENOMIC DNA]</scope>
    <source>
        <strain evidence="2 3">San Diego</strain>
    </source>
</reference>
<dbReference type="AlphaFoldDB" id="A0A553P2Y6"/>
<evidence type="ECO:0000256" key="1">
    <source>
        <dbReference type="SAM" id="MobiDB-lite"/>
    </source>
</evidence>
<keyword evidence="3" id="KW-1185">Reference proteome</keyword>
<protein>
    <submittedName>
        <fullName evidence="2">Uncharacterized protein</fullName>
    </submittedName>
</protein>
<feature type="region of interest" description="Disordered" evidence="1">
    <location>
        <begin position="218"/>
        <end position="245"/>
    </location>
</feature>
<accession>A0A553P2Y6</accession>